<protein>
    <submittedName>
        <fullName evidence="2">Uncharacterized protein</fullName>
    </submittedName>
</protein>
<sequence>MKQEGRFIQPLSGHYRIQVGKTPSLCGNSRCLYIACRYTDALEHVKATPPRQIEQAGNLSCELLPQLLFMGAPLRDGTSLQPRLLHSARLHRTRLAAALSVLSAEMVSVGGYSPTKHASPSANSNQTRQAATRFSKQAVAQHAGTALPRSPCSLAQHHQAFSGPMK</sequence>
<feature type="compositionally biased region" description="Polar residues" evidence="1">
    <location>
        <begin position="116"/>
        <end position="132"/>
    </location>
</feature>
<comment type="caution">
    <text evidence="2">The sequence shown here is derived from an EMBL/GenBank/DDBJ whole genome shotgun (WGS) entry which is preliminary data.</text>
</comment>
<dbReference type="AlphaFoldDB" id="A0A5B7HQ42"/>
<name>A0A5B7HQ42_PORTR</name>
<gene>
    <name evidence="2" type="ORF">E2C01_066561</name>
</gene>
<reference evidence="2" key="1">
    <citation type="submission" date="2019-05" db="EMBL/GenBank/DDBJ databases">
        <title>Another draft genome of Portunus trituberculatus and its Hox gene families provides insights of decapod evolution.</title>
        <authorList>
            <person name="Jeong J.-H."/>
            <person name="Song I."/>
            <person name="Kim S."/>
            <person name="Choi T."/>
            <person name="Kim D."/>
            <person name="Ryu S."/>
            <person name="Kim W."/>
        </authorList>
    </citation>
    <scope>NUCLEOTIDE SEQUENCE [LARGE SCALE GENOMIC DNA]</scope>
    <source>
        <tissue evidence="2">Muscle</tissue>
    </source>
</reference>
<accession>A0A5B7HQ42</accession>
<evidence type="ECO:0000313" key="3">
    <source>
        <dbReference type="Proteomes" id="UP000324222"/>
    </source>
</evidence>
<feature type="region of interest" description="Disordered" evidence="1">
    <location>
        <begin position="113"/>
        <end position="132"/>
    </location>
</feature>
<organism evidence="2 3">
    <name type="scientific">Portunus trituberculatus</name>
    <name type="common">Swimming crab</name>
    <name type="synonym">Neptunus trituberculatus</name>
    <dbReference type="NCBI Taxonomy" id="210409"/>
    <lineage>
        <taxon>Eukaryota</taxon>
        <taxon>Metazoa</taxon>
        <taxon>Ecdysozoa</taxon>
        <taxon>Arthropoda</taxon>
        <taxon>Crustacea</taxon>
        <taxon>Multicrustacea</taxon>
        <taxon>Malacostraca</taxon>
        <taxon>Eumalacostraca</taxon>
        <taxon>Eucarida</taxon>
        <taxon>Decapoda</taxon>
        <taxon>Pleocyemata</taxon>
        <taxon>Brachyura</taxon>
        <taxon>Eubrachyura</taxon>
        <taxon>Portunoidea</taxon>
        <taxon>Portunidae</taxon>
        <taxon>Portuninae</taxon>
        <taxon>Portunus</taxon>
    </lineage>
</organism>
<feature type="region of interest" description="Disordered" evidence="1">
    <location>
        <begin position="141"/>
        <end position="166"/>
    </location>
</feature>
<evidence type="ECO:0000313" key="2">
    <source>
        <dbReference type="EMBL" id="MPC72263.1"/>
    </source>
</evidence>
<dbReference type="EMBL" id="VSRR010034430">
    <property type="protein sequence ID" value="MPC72263.1"/>
    <property type="molecule type" value="Genomic_DNA"/>
</dbReference>
<evidence type="ECO:0000256" key="1">
    <source>
        <dbReference type="SAM" id="MobiDB-lite"/>
    </source>
</evidence>
<proteinExistence type="predicted"/>
<dbReference type="Proteomes" id="UP000324222">
    <property type="component" value="Unassembled WGS sequence"/>
</dbReference>
<keyword evidence="3" id="KW-1185">Reference proteome</keyword>